<evidence type="ECO:0000313" key="10">
    <source>
        <dbReference type="Proteomes" id="UP001285441"/>
    </source>
</evidence>
<sequence>MTPLQSLILSSLGTVATLLSGVAATTSDGGQQQQQQQQQQQPLANSADYTCQHPPYKVTMMSKSPLVIYISNFITADERAHLQTLTKDTFSRSGVADRGSLSGKALHQVRTSQSTNVPRDAVVRCIEDRALSFQGYDTPRTHLEPLQLVKYGPTERYHFHTDWFTDPAHAGAATGGNRVSSFFAYVHVANDTTGGGTNFPHLDAPASDGRWCDAGVVDCDEPWENGVTFRPVEGNALYWENLLPDGTGDERTLHAGLPVSGGGKIGMNIWTRQLPLSEDVRGPDL</sequence>
<dbReference type="GO" id="GO:0031418">
    <property type="term" value="F:L-ascorbic acid binding"/>
    <property type="evidence" value="ECO:0007669"/>
    <property type="project" value="InterPro"/>
</dbReference>
<dbReference type="InterPro" id="IPR005123">
    <property type="entry name" value="Oxoglu/Fe-dep_dioxygenase_dom"/>
</dbReference>
<evidence type="ECO:0000313" key="9">
    <source>
        <dbReference type="EMBL" id="KAK3385560.1"/>
    </source>
</evidence>
<proteinExistence type="predicted"/>
<dbReference type="GO" id="GO:0005506">
    <property type="term" value="F:iron ion binding"/>
    <property type="evidence" value="ECO:0007669"/>
    <property type="project" value="InterPro"/>
</dbReference>
<dbReference type="PROSITE" id="PS51471">
    <property type="entry name" value="FE2OG_OXY"/>
    <property type="match status" value="1"/>
</dbReference>
<dbReference type="Proteomes" id="UP001285441">
    <property type="component" value="Unassembled WGS sequence"/>
</dbReference>
<dbReference type="Pfam" id="PF13640">
    <property type="entry name" value="2OG-FeII_Oxy_3"/>
    <property type="match status" value="1"/>
</dbReference>
<feature type="compositionally biased region" description="Low complexity" evidence="6">
    <location>
        <begin position="31"/>
        <end position="41"/>
    </location>
</feature>
<keyword evidence="3" id="KW-0223">Dioxygenase</keyword>
<reference evidence="9" key="1">
    <citation type="journal article" date="2023" name="Mol. Phylogenet. Evol.">
        <title>Genome-scale phylogeny and comparative genomics of the fungal order Sordariales.</title>
        <authorList>
            <person name="Hensen N."/>
            <person name="Bonometti L."/>
            <person name="Westerberg I."/>
            <person name="Brannstrom I.O."/>
            <person name="Guillou S."/>
            <person name="Cros-Aarteil S."/>
            <person name="Calhoun S."/>
            <person name="Haridas S."/>
            <person name="Kuo A."/>
            <person name="Mondo S."/>
            <person name="Pangilinan J."/>
            <person name="Riley R."/>
            <person name="LaButti K."/>
            <person name="Andreopoulos B."/>
            <person name="Lipzen A."/>
            <person name="Chen C."/>
            <person name="Yan M."/>
            <person name="Daum C."/>
            <person name="Ng V."/>
            <person name="Clum A."/>
            <person name="Steindorff A."/>
            <person name="Ohm R.A."/>
            <person name="Martin F."/>
            <person name="Silar P."/>
            <person name="Natvig D.O."/>
            <person name="Lalanne C."/>
            <person name="Gautier V."/>
            <person name="Ament-Velasquez S.L."/>
            <person name="Kruys A."/>
            <person name="Hutchinson M.I."/>
            <person name="Powell A.J."/>
            <person name="Barry K."/>
            <person name="Miller A.N."/>
            <person name="Grigoriev I.V."/>
            <person name="Debuchy R."/>
            <person name="Gladieux P."/>
            <person name="Hiltunen Thoren M."/>
            <person name="Johannesson H."/>
        </authorList>
    </citation>
    <scope>NUCLEOTIDE SEQUENCE</scope>
    <source>
        <strain evidence="9">CBS 232.78</strain>
    </source>
</reference>
<dbReference type="SMART" id="SM00702">
    <property type="entry name" value="P4Hc"/>
    <property type="match status" value="1"/>
</dbReference>
<dbReference type="GO" id="GO:0004656">
    <property type="term" value="F:procollagen-proline 4-dioxygenase activity"/>
    <property type="evidence" value="ECO:0007669"/>
    <property type="project" value="TreeGrafter"/>
</dbReference>
<dbReference type="EMBL" id="JAULSW010000004">
    <property type="protein sequence ID" value="KAK3385560.1"/>
    <property type="molecule type" value="Genomic_DNA"/>
</dbReference>
<comment type="cofactor">
    <cofactor evidence="1">
        <name>L-ascorbate</name>
        <dbReference type="ChEBI" id="CHEBI:38290"/>
    </cofactor>
</comment>
<dbReference type="PANTHER" id="PTHR10869:SF246">
    <property type="entry name" value="TRANSMEMBRANE PROLYL 4-HYDROXYLASE"/>
    <property type="match status" value="1"/>
</dbReference>
<dbReference type="InterPro" id="IPR006620">
    <property type="entry name" value="Pro_4_hyd_alph"/>
</dbReference>
<dbReference type="InterPro" id="IPR045054">
    <property type="entry name" value="P4HA-like"/>
</dbReference>
<gene>
    <name evidence="9" type="ORF">B0H63DRAFT_184378</name>
</gene>
<keyword evidence="2" id="KW-0479">Metal-binding</keyword>
<feature type="signal peptide" evidence="7">
    <location>
        <begin position="1"/>
        <end position="24"/>
    </location>
</feature>
<evidence type="ECO:0000256" key="7">
    <source>
        <dbReference type="SAM" id="SignalP"/>
    </source>
</evidence>
<feature type="chain" id="PRO_5042020618" evidence="7">
    <location>
        <begin position="25"/>
        <end position="285"/>
    </location>
</feature>
<accession>A0AAE0NQD9</accession>
<feature type="domain" description="Fe2OG dioxygenase" evidence="8">
    <location>
        <begin position="141"/>
        <end position="273"/>
    </location>
</feature>
<keyword evidence="5" id="KW-0408">Iron</keyword>
<reference evidence="9" key="2">
    <citation type="submission" date="2023-06" db="EMBL/GenBank/DDBJ databases">
        <authorList>
            <consortium name="Lawrence Berkeley National Laboratory"/>
            <person name="Haridas S."/>
            <person name="Hensen N."/>
            <person name="Bonometti L."/>
            <person name="Westerberg I."/>
            <person name="Brannstrom I.O."/>
            <person name="Guillou S."/>
            <person name="Cros-Aarteil S."/>
            <person name="Calhoun S."/>
            <person name="Kuo A."/>
            <person name="Mondo S."/>
            <person name="Pangilinan J."/>
            <person name="Riley R."/>
            <person name="LaButti K."/>
            <person name="Andreopoulos B."/>
            <person name="Lipzen A."/>
            <person name="Chen C."/>
            <person name="Yanf M."/>
            <person name="Daum C."/>
            <person name="Ng V."/>
            <person name="Clum A."/>
            <person name="Steindorff A."/>
            <person name="Ohm R."/>
            <person name="Martin F."/>
            <person name="Silar P."/>
            <person name="Natvig D."/>
            <person name="Lalanne C."/>
            <person name="Gautier V."/>
            <person name="Ament-velasquez S.L."/>
            <person name="Kruys A."/>
            <person name="Hutchinson M.I."/>
            <person name="Powell A.J."/>
            <person name="Barry K."/>
            <person name="Miller A.N."/>
            <person name="Grigoriev I.V."/>
            <person name="Debuchy R."/>
            <person name="Gladieux P."/>
            <person name="Thoren M.H."/>
            <person name="Johannesson H."/>
        </authorList>
    </citation>
    <scope>NUCLEOTIDE SEQUENCE</scope>
    <source>
        <strain evidence="9">CBS 232.78</strain>
    </source>
</reference>
<organism evidence="9 10">
    <name type="scientific">Podospora didyma</name>
    <dbReference type="NCBI Taxonomy" id="330526"/>
    <lineage>
        <taxon>Eukaryota</taxon>
        <taxon>Fungi</taxon>
        <taxon>Dikarya</taxon>
        <taxon>Ascomycota</taxon>
        <taxon>Pezizomycotina</taxon>
        <taxon>Sordariomycetes</taxon>
        <taxon>Sordariomycetidae</taxon>
        <taxon>Sordariales</taxon>
        <taxon>Podosporaceae</taxon>
        <taxon>Podospora</taxon>
    </lineage>
</organism>
<keyword evidence="10" id="KW-1185">Reference proteome</keyword>
<dbReference type="Gene3D" id="2.60.120.620">
    <property type="entry name" value="q2cbj1_9rhob like domain"/>
    <property type="match status" value="1"/>
</dbReference>
<dbReference type="AlphaFoldDB" id="A0AAE0NQD9"/>
<dbReference type="PANTHER" id="PTHR10869">
    <property type="entry name" value="PROLYL 4-HYDROXYLASE ALPHA SUBUNIT"/>
    <property type="match status" value="1"/>
</dbReference>
<evidence type="ECO:0000256" key="5">
    <source>
        <dbReference type="ARBA" id="ARBA00023004"/>
    </source>
</evidence>
<evidence type="ECO:0000256" key="3">
    <source>
        <dbReference type="ARBA" id="ARBA00022964"/>
    </source>
</evidence>
<feature type="region of interest" description="Disordered" evidence="6">
    <location>
        <begin position="28"/>
        <end position="50"/>
    </location>
</feature>
<keyword evidence="4" id="KW-0560">Oxidoreductase</keyword>
<evidence type="ECO:0000256" key="6">
    <source>
        <dbReference type="SAM" id="MobiDB-lite"/>
    </source>
</evidence>
<keyword evidence="7" id="KW-0732">Signal</keyword>
<evidence type="ECO:0000256" key="1">
    <source>
        <dbReference type="ARBA" id="ARBA00001961"/>
    </source>
</evidence>
<name>A0AAE0NQD9_9PEZI</name>
<dbReference type="InterPro" id="IPR044862">
    <property type="entry name" value="Pro_4_hyd_alph_FE2OG_OXY"/>
</dbReference>
<protein>
    <submittedName>
        <fullName evidence="9">2OG-Fe(II) oxygenase superfamily protein</fullName>
    </submittedName>
</protein>
<evidence type="ECO:0000259" key="8">
    <source>
        <dbReference type="PROSITE" id="PS51471"/>
    </source>
</evidence>
<dbReference type="GO" id="GO:0005783">
    <property type="term" value="C:endoplasmic reticulum"/>
    <property type="evidence" value="ECO:0007669"/>
    <property type="project" value="TreeGrafter"/>
</dbReference>
<evidence type="ECO:0000256" key="2">
    <source>
        <dbReference type="ARBA" id="ARBA00022723"/>
    </source>
</evidence>
<comment type="caution">
    <text evidence="9">The sequence shown here is derived from an EMBL/GenBank/DDBJ whole genome shotgun (WGS) entry which is preliminary data.</text>
</comment>
<evidence type="ECO:0000256" key="4">
    <source>
        <dbReference type="ARBA" id="ARBA00023002"/>
    </source>
</evidence>